<keyword evidence="3" id="KW-0732">Signal</keyword>
<evidence type="ECO:0000256" key="3">
    <source>
        <dbReference type="SAM" id="SignalP"/>
    </source>
</evidence>
<keyword evidence="1" id="KW-0677">Repeat</keyword>
<dbReference type="PROSITE" id="PS51375">
    <property type="entry name" value="PPR"/>
    <property type="match status" value="2"/>
</dbReference>
<proteinExistence type="predicted"/>
<dbReference type="AlphaFoldDB" id="A0ABD3MKB6"/>
<dbReference type="Gene3D" id="1.25.40.10">
    <property type="entry name" value="Tetratricopeptide repeat domain"/>
    <property type="match status" value="3"/>
</dbReference>
<evidence type="ECO:0000313" key="5">
    <source>
        <dbReference type="Proteomes" id="UP001530293"/>
    </source>
</evidence>
<reference evidence="4 5" key="1">
    <citation type="submission" date="2024-10" db="EMBL/GenBank/DDBJ databases">
        <title>Updated reference genomes for cyclostephanoid diatoms.</title>
        <authorList>
            <person name="Roberts W.R."/>
            <person name="Alverson A.J."/>
        </authorList>
    </citation>
    <scope>NUCLEOTIDE SEQUENCE [LARGE SCALE GENOMIC DNA]</scope>
    <source>
        <strain evidence="4 5">AJA232-27</strain>
    </source>
</reference>
<protein>
    <recommendedName>
        <fullName evidence="6">SAP domain-containing protein</fullName>
    </recommendedName>
</protein>
<dbReference type="InterPro" id="IPR002885">
    <property type="entry name" value="PPR_rpt"/>
</dbReference>
<dbReference type="InterPro" id="IPR051222">
    <property type="entry name" value="PPR/CCM1_RNA-binding"/>
</dbReference>
<sequence length="777" mass="83957">MRLASKAWVLSLVASGSVSFVHGFQLSLTPRGTSSIQATAATTMNEASVSASSSTHENTTAAPRHDMTYAEVNRLAFRALQRECKALGLSAVGTTAALRGRLLEHFGLMGKESVGGVDSKVAVPKVAVAEVEVSSHSLLWCNIQLMRCDYLQLFILFISTFTLYLDSLVTNKQELCATDGINFCDESDPEYDFKQVLTEVMQKSSLGHWKAATRKLKALRNKHSTPDRPVPREAYLAVLEACAADRLNGARASEPARKILEDMATCGYAIPAELANVCVVSSLGEGVGAMHDEFGGIDTALAMVAAIESSPEGSTMLTDATYGRLVSALAKEKAIEEAILVLRSMVVEKSFTPPLSTFATVAKAAAMSSEEQHAEDVLQVLTYAKAAGYELDNIAAVETGRELLASGVIASEKMDNLALGLRLLTAAAKAQGCAPDSGDALVATSSSAAQRACTLIHKKAIGKACEDDNWKLAVKLLELMPKRGLSPATSVWRKVLATCCKNEKSRKATAILLDWITLAEQGKAEKPPVSVFNTVVNTCEVCGEEELTVKVLDVMKNTLEVEGNIITFNIALKRLAKLGNVVGCEGILIGMLNEGLEPNVVSYTTTIGACAKEGMKNPAMASVWLQRMRSRNVQPNYHTYNTALAACLDGKIESTFIGSKIAAEMLEDAEKEIACGLKGSAKFKSTLPDAYTKVVARQLMKQLRENWRNGDIDMALAKSTTRVPLLKLVDFDKTIAAARMTEIECEIEDEKDENAEQDFEFSLLKELHKDDRRTAMV</sequence>
<evidence type="ECO:0000256" key="1">
    <source>
        <dbReference type="ARBA" id="ARBA00022737"/>
    </source>
</evidence>
<dbReference type="InterPro" id="IPR011990">
    <property type="entry name" value="TPR-like_helical_dom_sf"/>
</dbReference>
<dbReference type="Pfam" id="PF13041">
    <property type="entry name" value="PPR_2"/>
    <property type="match status" value="1"/>
</dbReference>
<gene>
    <name evidence="4" type="ORF">ACHAWU_008129</name>
</gene>
<feature type="signal peptide" evidence="3">
    <location>
        <begin position="1"/>
        <end position="23"/>
    </location>
</feature>
<comment type="caution">
    <text evidence="4">The sequence shown here is derived from an EMBL/GenBank/DDBJ whole genome shotgun (WGS) entry which is preliminary data.</text>
</comment>
<evidence type="ECO:0008006" key="6">
    <source>
        <dbReference type="Google" id="ProtNLM"/>
    </source>
</evidence>
<evidence type="ECO:0000256" key="2">
    <source>
        <dbReference type="PROSITE-ProRule" id="PRU00708"/>
    </source>
</evidence>
<dbReference type="PANTHER" id="PTHR47942">
    <property type="entry name" value="TETRATRICOPEPTIDE REPEAT (TPR)-LIKE SUPERFAMILY PROTEIN-RELATED"/>
    <property type="match status" value="1"/>
</dbReference>
<dbReference type="Pfam" id="PF01535">
    <property type="entry name" value="PPR"/>
    <property type="match status" value="1"/>
</dbReference>
<feature type="repeat" description="PPR" evidence="2">
    <location>
        <begin position="564"/>
        <end position="598"/>
    </location>
</feature>
<name>A0ABD3MKB6_9STRA</name>
<dbReference type="EMBL" id="JALLBG020000135">
    <property type="protein sequence ID" value="KAL3762426.1"/>
    <property type="molecule type" value="Genomic_DNA"/>
</dbReference>
<feature type="chain" id="PRO_5044821356" description="SAP domain-containing protein" evidence="3">
    <location>
        <begin position="24"/>
        <end position="777"/>
    </location>
</feature>
<organism evidence="4 5">
    <name type="scientific">Discostella pseudostelligera</name>
    <dbReference type="NCBI Taxonomy" id="259834"/>
    <lineage>
        <taxon>Eukaryota</taxon>
        <taxon>Sar</taxon>
        <taxon>Stramenopiles</taxon>
        <taxon>Ochrophyta</taxon>
        <taxon>Bacillariophyta</taxon>
        <taxon>Coscinodiscophyceae</taxon>
        <taxon>Thalassiosirophycidae</taxon>
        <taxon>Stephanodiscales</taxon>
        <taxon>Stephanodiscaceae</taxon>
        <taxon>Discostella</taxon>
    </lineage>
</organism>
<feature type="repeat" description="PPR" evidence="2">
    <location>
        <begin position="599"/>
        <end position="635"/>
    </location>
</feature>
<dbReference type="PANTHER" id="PTHR47942:SF63">
    <property type="entry name" value="PENTATRICOPEPTIDE REPEAT-CONTAINING PROTEIN"/>
    <property type="match status" value="1"/>
</dbReference>
<accession>A0ABD3MKB6</accession>
<dbReference type="Proteomes" id="UP001530293">
    <property type="component" value="Unassembled WGS sequence"/>
</dbReference>
<keyword evidence="5" id="KW-1185">Reference proteome</keyword>
<evidence type="ECO:0000313" key="4">
    <source>
        <dbReference type="EMBL" id="KAL3762426.1"/>
    </source>
</evidence>